<sequence length="515" mass="55717">MLVNLSHNSTLEFNRFKLASIYTKLCIKKVLEEHTLFFKGDTEDMRNLLKKKSVTQLLEHNKSKNLTKTLGLFDLIMLGIGSIIGTGVLVLTGLVAARDAGPAVIFSFVLAAIVCGLIALCYAEIASALPTSGSVYTYSYATIGEFVAHLVGWTLLSIYIVATAAVASGWTGYFHNLISGLGLELPKSLLSIPSQGGIMNLPAVVITLIITWMLSRGTKESKRINNIMVLIKIGMVILFIVVGVFYVKPENWVPFTPYGLSGVLAGGAAVFFAFMGFDILATSAEEVKDPQRNLPIGIIVSLIICTIIYVIVCLVMTGMVSYEELNVPEAMAYVMEVVGQDKVAGVIAAGAVIGLMAVIFSTMYAATRVFFAMSRDGLLPKSLAKINKQTGAPTFTIGLAGIGSSLIAGFIDLKELANLVNIGGLVTFALVGVSVIILRKTHPNLKRGFMVPFVPILPIISILSCVLLMLNLPLRTWVYFSIWITIGALIYFIYSMKHSNLNEETNSKAHDKIAR</sequence>
<feature type="transmembrane region" description="Helical" evidence="6">
    <location>
        <begin position="72"/>
        <end position="97"/>
    </location>
</feature>
<dbReference type="GO" id="GO:0015171">
    <property type="term" value="F:amino acid transmembrane transporter activity"/>
    <property type="evidence" value="ECO:0007669"/>
    <property type="project" value="TreeGrafter"/>
</dbReference>
<keyword evidence="3 6" id="KW-0812">Transmembrane</keyword>
<evidence type="ECO:0000256" key="2">
    <source>
        <dbReference type="ARBA" id="ARBA00022448"/>
    </source>
</evidence>
<feature type="transmembrane region" description="Helical" evidence="6">
    <location>
        <begin position="146"/>
        <end position="170"/>
    </location>
</feature>
<keyword evidence="2" id="KW-0813">Transport</keyword>
<dbReference type="InterPro" id="IPR002293">
    <property type="entry name" value="AA/rel_permease1"/>
</dbReference>
<evidence type="ECO:0000256" key="4">
    <source>
        <dbReference type="ARBA" id="ARBA00022989"/>
    </source>
</evidence>
<evidence type="ECO:0000256" key="5">
    <source>
        <dbReference type="ARBA" id="ARBA00023136"/>
    </source>
</evidence>
<proteinExistence type="predicted"/>
<dbReference type="Pfam" id="PF13520">
    <property type="entry name" value="AA_permease_2"/>
    <property type="match status" value="1"/>
</dbReference>
<dbReference type="GO" id="GO:0016020">
    <property type="term" value="C:membrane"/>
    <property type="evidence" value="ECO:0007669"/>
    <property type="project" value="UniProtKB-SubCell"/>
</dbReference>
<comment type="caution">
    <text evidence="7">The sequence shown here is derived from an EMBL/GenBank/DDBJ whole genome shotgun (WGS) entry which is preliminary data.</text>
</comment>
<reference evidence="7 8" key="1">
    <citation type="submission" date="2016-05" db="EMBL/GenBank/DDBJ databases">
        <title>Bacillus thuringiensis and Bacillus weihenstephanensis as novel biocontrol agents of wilt causing Verticillium species.</title>
        <authorList>
            <person name="Hollensteiner J."/>
            <person name="Wemheuer F."/>
            <person name="Harting R."/>
            <person name="Kolarzyk A."/>
            <person name="Diaz-Valerio S."/>
            <person name="Poehlein A."/>
            <person name="Brzuszkiewicz E."/>
            <person name="Nesemann K."/>
            <person name="Braus-Stromeyer S."/>
            <person name="Braus G."/>
            <person name="Daniel R."/>
            <person name="Liesegang H."/>
        </authorList>
    </citation>
    <scope>NUCLEOTIDE SEQUENCE [LARGE SCALE GENOMIC DNA]</scope>
    <source>
        <strain evidence="7 8">GOE11</strain>
    </source>
</reference>
<dbReference type="Proteomes" id="UP000175835">
    <property type="component" value="Unassembled WGS sequence"/>
</dbReference>
<gene>
    <name evidence="7" type="ORF">BWGOE11_56520</name>
</gene>
<dbReference type="PANTHER" id="PTHR43243">
    <property type="entry name" value="INNER MEMBRANE TRANSPORTER YGJI-RELATED"/>
    <property type="match status" value="1"/>
</dbReference>
<feature type="transmembrane region" description="Helical" evidence="6">
    <location>
        <begin position="476"/>
        <end position="494"/>
    </location>
</feature>
<dbReference type="AlphaFoldDB" id="A0A1E8BF32"/>
<feature type="transmembrane region" description="Helical" evidence="6">
    <location>
        <begin position="342"/>
        <end position="371"/>
    </location>
</feature>
<comment type="subcellular location">
    <subcellularLocation>
        <location evidence="1">Membrane</location>
        <topology evidence="1">Multi-pass membrane protein</topology>
    </subcellularLocation>
</comment>
<feature type="transmembrane region" description="Helical" evidence="6">
    <location>
        <begin position="392"/>
        <end position="411"/>
    </location>
</feature>
<dbReference type="PATRIC" id="fig|86662.28.peg.5804"/>
<evidence type="ECO:0000256" key="1">
    <source>
        <dbReference type="ARBA" id="ARBA00004141"/>
    </source>
</evidence>
<name>A0A1E8BF32_BACMY</name>
<feature type="transmembrane region" description="Helical" evidence="6">
    <location>
        <begin position="227"/>
        <end position="246"/>
    </location>
</feature>
<feature type="transmembrane region" description="Helical" evidence="6">
    <location>
        <begin position="103"/>
        <end position="125"/>
    </location>
</feature>
<keyword evidence="5 6" id="KW-0472">Membrane</keyword>
<protein>
    <submittedName>
        <fullName evidence="7">Amino acid permease</fullName>
    </submittedName>
</protein>
<dbReference type="EMBL" id="LXLX01000069">
    <property type="protein sequence ID" value="OFD87559.1"/>
    <property type="molecule type" value="Genomic_DNA"/>
</dbReference>
<accession>A0A1E8BF32</accession>
<evidence type="ECO:0000256" key="3">
    <source>
        <dbReference type="ARBA" id="ARBA00022692"/>
    </source>
</evidence>
<dbReference type="Gene3D" id="1.20.1740.10">
    <property type="entry name" value="Amino acid/polyamine transporter I"/>
    <property type="match status" value="1"/>
</dbReference>
<feature type="transmembrane region" description="Helical" evidence="6">
    <location>
        <begin position="417"/>
        <end position="438"/>
    </location>
</feature>
<feature type="transmembrane region" description="Helical" evidence="6">
    <location>
        <begin position="293"/>
        <end position="322"/>
    </location>
</feature>
<evidence type="ECO:0000313" key="8">
    <source>
        <dbReference type="Proteomes" id="UP000175835"/>
    </source>
</evidence>
<feature type="transmembrane region" description="Helical" evidence="6">
    <location>
        <begin position="258"/>
        <end position="281"/>
    </location>
</feature>
<organism evidence="7 8">
    <name type="scientific">Bacillus mycoides</name>
    <dbReference type="NCBI Taxonomy" id="1405"/>
    <lineage>
        <taxon>Bacteria</taxon>
        <taxon>Bacillati</taxon>
        <taxon>Bacillota</taxon>
        <taxon>Bacilli</taxon>
        <taxon>Bacillales</taxon>
        <taxon>Bacillaceae</taxon>
        <taxon>Bacillus</taxon>
        <taxon>Bacillus cereus group</taxon>
    </lineage>
</organism>
<evidence type="ECO:0000256" key="6">
    <source>
        <dbReference type="SAM" id="Phobius"/>
    </source>
</evidence>
<feature type="transmembrane region" description="Helical" evidence="6">
    <location>
        <begin position="450"/>
        <end position="470"/>
    </location>
</feature>
<keyword evidence="4 6" id="KW-1133">Transmembrane helix</keyword>
<evidence type="ECO:0000313" key="7">
    <source>
        <dbReference type="EMBL" id="OFD87559.1"/>
    </source>
</evidence>
<feature type="transmembrane region" description="Helical" evidence="6">
    <location>
        <begin position="190"/>
        <end position="215"/>
    </location>
</feature>
<dbReference type="PIRSF" id="PIRSF006060">
    <property type="entry name" value="AA_transporter"/>
    <property type="match status" value="1"/>
</dbReference>
<dbReference type="PANTHER" id="PTHR43243:SF4">
    <property type="entry name" value="CATIONIC AMINO ACID TRANSPORTER 4"/>
    <property type="match status" value="1"/>
</dbReference>